<keyword evidence="3" id="KW-1185">Reference proteome</keyword>
<dbReference type="SMART" id="SM00449">
    <property type="entry name" value="SPRY"/>
    <property type="match status" value="1"/>
</dbReference>
<sequence length="291" mass="32927">MISDEKWVYTSWGYGKVLEQNPSQALVQLSWGGTGYLKLASLKSSIPISVKIFTLDRKTLTFDWDILQDFSKLFALIHKELALPPTVQVKLFLVRGKIININSFDSPFTVKMKAETKLVGIMKQCFTWDVVNKSPNIELLDDMLTVRKKDESEISYDSIFGGVEFSTGSHEWDVKMDFMIQYDEEEEVFIGVATKNFGLESSPLDGEFWGFMCIGCQKIGSRTHEDYGERINTGDVLKVKLEYKNAKATLSFMKNGVEFGSAFTDIPQKVFPVVTLNYPKIQVSLGKIMGV</sequence>
<comment type="caution">
    <text evidence="2">The sequence shown here is derived from an EMBL/GenBank/DDBJ whole genome shotgun (WGS) entry which is preliminary data.</text>
</comment>
<dbReference type="PANTHER" id="PTHR12245:SF5">
    <property type="entry name" value="SPRY DOMAIN-CONTAINING SOCS BOX PROTEIN 3"/>
    <property type="match status" value="1"/>
</dbReference>
<dbReference type="InterPro" id="IPR043136">
    <property type="entry name" value="B30.2/SPRY_sf"/>
</dbReference>
<feature type="domain" description="B30.2/SPRY" evidence="1">
    <location>
        <begin position="106"/>
        <end position="290"/>
    </location>
</feature>
<dbReference type="Pfam" id="PF00622">
    <property type="entry name" value="SPRY"/>
    <property type="match status" value="1"/>
</dbReference>
<reference evidence="2 3" key="1">
    <citation type="submission" date="2016-11" db="EMBL/GenBank/DDBJ databases">
        <title>The macronuclear genome of Stentor coeruleus: a giant cell with tiny introns.</title>
        <authorList>
            <person name="Slabodnick M."/>
            <person name="Ruby J.G."/>
            <person name="Reiff S.B."/>
            <person name="Swart E.C."/>
            <person name="Gosai S."/>
            <person name="Prabakaran S."/>
            <person name="Witkowska E."/>
            <person name="Larue G.E."/>
            <person name="Fisher S."/>
            <person name="Freeman R.M."/>
            <person name="Gunawardena J."/>
            <person name="Chu W."/>
            <person name="Stover N.A."/>
            <person name="Gregory B.D."/>
            <person name="Nowacki M."/>
            <person name="Derisi J."/>
            <person name="Roy S.W."/>
            <person name="Marshall W.F."/>
            <person name="Sood P."/>
        </authorList>
    </citation>
    <scope>NUCLEOTIDE SEQUENCE [LARGE SCALE GENOMIC DNA]</scope>
    <source>
        <strain evidence="2">WM001</strain>
    </source>
</reference>
<proteinExistence type="predicted"/>
<evidence type="ECO:0000313" key="3">
    <source>
        <dbReference type="Proteomes" id="UP000187209"/>
    </source>
</evidence>
<accession>A0A1R2BLS7</accession>
<dbReference type="InterPro" id="IPR001870">
    <property type="entry name" value="B30.2/SPRY"/>
</dbReference>
<dbReference type="InterPro" id="IPR003877">
    <property type="entry name" value="SPRY_dom"/>
</dbReference>
<dbReference type="Gene3D" id="2.60.120.920">
    <property type="match status" value="1"/>
</dbReference>
<protein>
    <recommendedName>
        <fullName evidence="1">B30.2/SPRY domain-containing protein</fullName>
    </recommendedName>
</protein>
<dbReference type="OrthoDB" id="25503at2759"/>
<dbReference type="PROSITE" id="PS50188">
    <property type="entry name" value="B302_SPRY"/>
    <property type="match status" value="1"/>
</dbReference>
<dbReference type="PANTHER" id="PTHR12245">
    <property type="entry name" value="SPRY DOMAIN CONTAINING SOCS BOX PROTEIN"/>
    <property type="match status" value="1"/>
</dbReference>
<dbReference type="InterPro" id="IPR050672">
    <property type="entry name" value="FBXO45-Fsn/SPSB_families"/>
</dbReference>
<name>A0A1R2BLS7_9CILI</name>
<gene>
    <name evidence="2" type="ORF">SteCoe_22577</name>
</gene>
<dbReference type="CDD" id="cd11709">
    <property type="entry name" value="SPRY"/>
    <property type="match status" value="1"/>
</dbReference>
<dbReference type="EMBL" id="MPUH01000558">
    <property type="protein sequence ID" value="OMJ77747.1"/>
    <property type="molecule type" value="Genomic_DNA"/>
</dbReference>
<dbReference type="AlphaFoldDB" id="A0A1R2BLS7"/>
<organism evidence="2 3">
    <name type="scientific">Stentor coeruleus</name>
    <dbReference type="NCBI Taxonomy" id="5963"/>
    <lineage>
        <taxon>Eukaryota</taxon>
        <taxon>Sar</taxon>
        <taxon>Alveolata</taxon>
        <taxon>Ciliophora</taxon>
        <taxon>Postciliodesmatophora</taxon>
        <taxon>Heterotrichea</taxon>
        <taxon>Heterotrichida</taxon>
        <taxon>Stentoridae</taxon>
        <taxon>Stentor</taxon>
    </lineage>
</organism>
<dbReference type="Proteomes" id="UP000187209">
    <property type="component" value="Unassembled WGS sequence"/>
</dbReference>
<dbReference type="InterPro" id="IPR013320">
    <property type="entry name" value="ConA-like_dom_sf"/>
</dbReference>
<evidence type="ECO:0000313" key="2">
    <source>
        <dbReference type="EMBL" id="OMJ77747.1"/>
    </source>
</evidence>
<evidence type="ECO:0000259" key="1">
    <source>
        <dbReference type="PROSITE" id="PS50188"/>
    </source>
</evidence>
<dbReference type="SUPFAM" id="SSF49899">
    <property type="entry name" value="Concanavalin A-like lectins/glucanases"/>
    <property type="match status" value="1"/>
</dbReference>